<reference evidence="1" key="1">
    <citation type="submission" date="2021-02" db="EMBL/GenBank/DDBJ databases">
        <authorList>
            <person name="Dougan E. K."/>
            <person name="Rhodes N."/>
            <person name="Thang M."/>
            <person name="Chan C."/>
        </authorList>
    </citation>
    <scope>NUCLEOTIDE SEQUENCE</scope>
</reference>
<protein>
    <submittedName>
        <fullName evidence="1">Uncharacterized protein</fullName>
    </submittedName>
</protein>
<feature type="non-terminal residue" evidence="1">
    <location>
        <position position="1"/>
    </location>
</feature>
<organism evidence="1 2">
    <name type="scientific">Polarella glacialis</name>
    <name type="common">Dinoflagellate</name>
    <dbReference type="NCBI Taxonomy" id="89957"/>
    <lineage>
        <taxon>Eukaryota</taxon>
        <taxon>Sar</taxon>
        <taxon>Alveolata</taxon>
        <taxon>Dinophyceae</taxon>
        <taxon>Suessiales</taxon>
        <taxon>Suessiaceae</taxon>
        <taxon>Polarella</taxon>
    </lineage>
</organism>
<accession>A0A813IW24</accession>
<sequence>FWLLFQQQQLLCATTATSTSVTLTSTSITTSTTTPLPTIFSGALKLSVLPGEDFFEDPNVPLTLPAAVCLMGGVPRSYVEVTAFQPAASRRLQAAAAERAYWVNYTISVPEDEVGE</sequence>
<evidence type="ECO:0000313" key="1">
    <source>
        <dbReference type="EMBL" id="CAE8657629.1"/>
    </source>
</evidence>
<gene>
    <name evidence="1" type="ORF">PGLA2088_LOCUS12921</name>
</gene>
<proteinExistence type="predicted"/>
<name>A0A813IW24_POLGL</name>
<dbReference type="Proteomes" id="UP000626109">
    <property type="component" value="Unassembled WGS sequence"/>
</dbReference>
<feature type="non-terminal residue" evidence="1">
    <location>
        <position position="116"/>
    </location>
</feature>
<evidence type="ECO:0000313" key="2">
    <source>
        <dbReference type="Proteomes" id="UP000626109"/>
    </source>
</evidence>
<dbReference type="EMBL" id="CAJNNW010015354">
    <property type="protein sequence ID" value="CAE8657629.1"/>
    <property type="molecule type" value="Genomic_DNA"/>
</dbReference>
<dbReference type="AlphaFoldDB" id="A0A813IW24"/>
<comment type="caution">
    <text evidence="1">The sequence shown here is derived from an EMBL/GenBank/DDBJ whole genome shotgun (WGS) entry which is preliminary data.</text>
</comment>